<evidence type="ECO:0000256" key="1">
    <source>
        <dbReference type="SAM" id="Phobius"/>
    </source>
</evidence>
<dbReference type="AlphaFoldDB" id="A0AAV6XG84"/>
<name>A0AAV6XG84_9LAMI</name>
<gene>
    <name evidence="2" type="ORF">BUALT_Bualt07G0104400</name>
</gene>
<keyword evidence="1" id="KW-1133">Transmembrane helix</keyword>
<keyword evidence="1" id="KW-0812">Transmembrane</keyword>
<comment type="caution">
    <text evidence="2">The sequence shown here is derived from an EMBL/GenBank/DDBJ whole genome shotgun (WGS) entry which is preliminary data.</text>
</comment>
<dbReference type="EMBL" id="WHWC01000007">
    <property type="protein sequence ID" value="KAG8379587.1"/>
    <property type="molecule type" value="Genomic_DNA"/>
</dbReference>
<sequence length="133" mass="15138">MRSSKEKKVVVFLAAQQTVIQQVMIVVGLYLEYRKSNDGSSADRLFEILANFIVRTNAILDDMVKKIGWHEHDASEKRKGVYGALEKIPGLDMSQRLWIATKLVKNDLQIDMFFSLPDEARPEMVRLILAGSI</sequence>
<evidence type="ECO:0000313" key="2">
    <source>
        <dbReference type="EMBL" id="KAG8379587.1"/>
    </source>
</evidence>
<evidence type="ECO:0000313" key="3">
    <source>
        <dbReference type="Proteomes" id="UP000826271"/>
    </source>
</evidence>
<organism evidence="2 3">
    <name type="scientific">Buddleja alternifolia</name>
    <dbReference type="NCBI Taxonomy" id="168488"/>
    <lineage>
        <taxon>Eukaryota</taxon>
        <taxon>Viridiplantae</taxon>
        <taxon>Streptophyta</taxon>
        <taxon>Embryophyta</taxon>
        <taxon>Tracheophyta</taxon>
        <taxon>Spermatophyta</taxon>
        <taxon>Magnoliopsida</taxon>
        <taxon>eudicotyledons</taxon>
        <taxon>Gunneridae</taxon>
        <taxon>Pentapetalae</taxon>
        <taxon>asterids</taxon>
        <taxon>lamiids</taxon>
        <taxon>Lamiales</taxon>
        <taxon>Scrophulariaceae</taxon>
        <taxon>Buddlejeae</taxon>
        <taxon>Buddleja</taxon>
    </lineage>
</organism>
<protein>
    <submittedName>
        <fullName evidence="2">Uncharacterized protein</fullName>
    </submittedName>
</protein>
<accession>A0AAV6XG84</accession>
<proteinExistence type="predicted"/>
<dbReference type="Proteomes" id="UP000826271">
    <property type="component" value="Unassembled WGS sequence"/>
</dbReference>
<keyword evidence="1" id="KW-0472">Membrane</keyword>
<keyword evidence="3" id="KW-1185">Reference proteome</keyword>
<feature type="transmembrane region" description="Helical" evidence="1">
    <location>
        <begin position="9"/>
        <end position="31"/>
    </location>
</feature>
<reference evidence="2" key="1">
    <citation type="submission" date="2019-10" db="EMBL/GenBank/DDBJ databases">
        <authorList>
            <person name="Zhang R."/>
            <person name="Pan Y."/>
            <person name="Wang J."/>
            <person name="Ma R."/>
            <person name="Yu S."/>
        </authorList>
    </citation>
    <scope>NUCLEOTIDE SEQUENCE</scope>
    <source>
        <strain evidence="2">LA-IB0</strain>
        <tissue evidence="2">Leaf</tissue>
    </source>
</reference>